<dbReference type="EMBL" id="CP000804">
    <property type="protein sequence ID" value="ABU56759.1"/>
    <property type="molecule type" value="Genomic_DNA"/>
</dbReference>
<feature type="binding site" evidence="19">
    <location>
        <position position="83"/>
    </location>
    <ligand>
        <name>GTP</name>
        <dbReference type="ChEBI" id="CHEBI:37565"/>
    </ligand>
</feature>
<comment type="similarity">
    <text evidence="7">Belongs to the CobU/CobP family.</text>
</comment>
<evidence type="ECO:0000256" key="4">
    <source>
        <dbReference type="ARBA" id="ARBA00003889"/>
    </source>
</evidence>
<keyword evidence="13" id="KW-0418">Kinase</keyword>
<evidence type="ECO:0000256" key="7">
    <source>
        <dbReference type="ARBA" id="ARBA00007490"/>
    </source>
</evidence>
<evidence type="ECO:0000256" key="9">
    <source>
        <dbReference type="ARBA" id="ARBA00012523"/>
    </source>
</evidence>
<dbReference type="SUPFAM" id="SSF52540">
    <property type="entry name" value="P-loop containing nucleoside triphosphate hydrolases"/>
    <property type="match status" value="1"/>
</dbReference>
<dbReference type="EC" id="2.7.7.62" evidence="9"/>
<dbReference type="GO" id="GO:0043752">
    <property type="term" value="F:adenosylcobinamide kinase activity"/>
    <property type="evidence" value="ECO:0007669"/>
    <property type="project" value="UniProtKB-EC"/>
</dbReference>
<comment type="pathway">
    <text evidence="6">Cofactor biosynthesis; adenosylcobalamin biosynthesis; adenosylcobalamin from cob(II)yrinate a,c-diamide: step 5/7.</text>
</comment>
<evidence type="ECO:0000256" key="5">
    <source>
        <dbReference type="ARBA" id="ARBA00004692"/>
    </source>
</evidence>
<evidence type="ECO:0000313" key="20">
    <source>
        <dbReference type="EMBL" id="ABU56759.1"/>
    </source>
</evidence>
<keyword evidence="10" id="KW-0169">Cobalamin biosynthesis</keyword>
<proteinExistence type="inferred from homology"/>
<evidence type="ECO:0000256" key="17">
    <source>
        <dbReference type="ARBA" id="ARBA00030571"/>
    </source>
</evidence>
<comment type="pathway">
    <text evidence="5">Cofactor biosynthesis; adenosylcobalamin biosynthesis; adenosylcobalamin from cob(II)yrinate a,c-diamide: step 6/7.</text>
</comment>
<dbReference type="InterPro" id="IPR027417">
    <property type="entry name" value="P-loop_NTPase"/>
</dbReference>
<comment type="catalytic activity">
    <reaction evidence="1">
        <text>adenosylcob(III)inamide + ATP = adenosylcob(III)inamide phosphate + ADP + H(+)</text>
        <dbReference type="Rhea" id="RHEA:15769"/>
        <dbReference type="ChEBI" id="CHEBI:2480"/>
        <dbReference type="ChEBI" id="CHEBI:15378"/>
        <dbReference type="ChEBI" id="CHEBI:30616"/>
        <dbReference type="ChEBI" id="CHEBI:58502"/>
        <dbReference type="ChEBI" id="CHEBI:456216"/>
        <dbReference type="EC" id="2.7.1.156"/>
    </reaction>
</comment>
<evidence type="ECO:0000256" key="13">
    <source>
        <dbReference type="ARBA" id="ARBA00022777"/>
    </source>
</evidence>
<dbReference type="CDD" id="cd00544">
    <property type="entry name" value="CobU"/>
    <property type="match status" value="1"/>
</dbReference>
<dbReference type="AlphaFoldDB" id="A7NH12"/>
<protein>
    <recommendedName>
        <fullName evidence="16">Adenosylcobinamide kinase</fullName>
        <ecNumber evidence="8">2.7.1.156</ecNumber>
        <ecNumber evidence="9">2.7.7.62</ecNumber>
    </recommendedName>
    <alternativeName>
        <fullName evidence="17">Adenosylcobinamide-phosphate guanylyltransferase</fullName>
    </alternativeName>
</protein>
<evidence type="ECO:0000256" key="19">
    <source>
        <dbReference type="PIRSR" id="PIRSR006135-2"/>
    </source>
</evidence>
<feature type="active site" description="GMP-histidine intermediate" evidence="18">
    <location>
        <position position="50"/>
    </location>
</feature>
<comment type="catalytic activity">
    <reaction evidence="3">
        <text>adenosylcob(III)inamide + GTP = adenosylcob(III)inamide phosphate + GDP + H(+)</text>
        <dbReference type="Rhea" id="RHEA:15765"/>
        <dbReference type="ChEBI" id="CHEBI:2480"/>
        <dbReference type="ChEBI" id="CHEBI:15378"/>
        <dbReference type="ChEBI" id="CHEBI:37565"/>
        <dbReference type="ChEBI" id="CHEBI:58189"/>
        <dbReference type="ChEBI" id="CHEBI:58502"/>
        <dbReference type="EC" id="2.7.1.156"/>
    </reaction>
</comment>
<dbReference type="PANTHER" id="PTHR34848:SF1">
    <property type="entry name" value="BIFUNCTIONAL ADENOSYLCOBALAMIN BIOSYNTHESIS PROTEIN COBU"/>
    <property type="match status" value="1"/>
</dbReference>
<keyword evidence="12 19" id="KW-0547">Nucleotide-binding</keyword>
<dbReference type="KEGG" id="rca:Rcas_0634"/>
<dbReference type="GO" id="GO:0008820">
    <property type="term" value="F:cobinamide phosphate guanylyltransferase activity"/>
    <property type="evidence" value="ECO:0007669"/>
    <property type="project" value="UniProtKB-EC"/>
</dbReference>
<feature type="binding site" evidence="19">
    <location>
        <begin position="51"/>
        <end position="54"/>
    </location>
    <ligand>
        <name>GTP</name>
        <dbReference type="ChEBI" id="CHEBI:37565"/>
    </ligand>
</feature>
<evidence type="ECO:0000256" key="10">
    <source>
        <dbReference type="ARBA" id="ARBA00022573"/>
    </source>
</evidence>
<dbReference type="GO" id="GO:0005524">
    <property type="term" value="F:ATP binding"/>
    <property type="evidence" value="ECO:0007669"/>
    <property type="project" value="UniProtKB-KW"/>
</dbReference>
<keyword evidence="11 20" id="KW-0808">Transferase</keyword>
<feature type="binding site" evidence="19">
    <location>
        <position position="62"/>
    </location>
    <ligand>
        <name>GTP</name>
        <dbReference type="ChEBI" id="CHEBI:37565"/>
    </ligand>
</feature>
<evidence type="ECO:0000313" key="21">
    <source>
        <dbReference type="Proteomes" id="UP000000263"/>
    </source>
</evidence>
<dbReference type="EC" id="2.7.1.156" evidence="8"/>
<name>A7NH12_ROSCS</name>
<comment type="catalytic activity">
    <reaction evidence="2">
        <text>adenosylcob(III)inamide phosphate + GTP + H(+) = adenosylcob(III)inamide-GDP + diphosphate</text>
        <dbReference type="Rhea" id="RHEA:22712"/>
        <dbReference type="ChEBI" id="CHEBI:15378"/>
        <dbReference type="ChEBI" id="CHEBI:33019"/>
        <dbReference type="ChEBI" id="CHEBI:37565"/>
        <dbReference type="ChEBI" id="CHEBI:58502"/>
        <dbReference type="ChEBI" id="CHEBI:60487"/>
        <dbReference type="EC" id="2.7.7.62"/>
    </reaction>
</comment>
<dbReference type="NCBIfam" id="NF004469">
    <property type="entry name" value="PRK05800.1"/>
    <property type="match status" value="1"/>
</dbReference>
<dbReference type="eggNOG" id="COG2087">
    <property type="taxonomic scope" value="Bacteria"/>
</dbReference>
<evidence type="ECO:0000256" key="18">
    <source>
        <dbReference type="PIRSR" id="PIRSR006135-1"/>
    </source>
</evidence>
<dbReference type="Gene3D" id="3.40.50.300">
    <property type="entry name" value="P-loop containing nucleotide triphosphate hydrolases"/>
    <property type="match status" value="1"/>
</dbReference>
<evidence type="ECO:0000256" key="14">
    <source>
        <dbReference type="ARBA" id="ARBA00022840"/>
    </source>
</evidence>
<dbReference type="HOGENOM" id="CLU_094161_0_1_0"/>
<dbReference type="InterPro" id="IPR003203">
    <property type="entry name" value="CobU/CobP"/>
</dbReference>
<evidence type="ECO:0000256" key="8">
    <source>
        <dbReference type="ARBA" id="ARBA00012016"/>
    </source>
</evidence>
<comment type="function">
    <text evidence="4">Catalyzes ATP-dependent phosphorylation of adenosylcobinamide and addition of GMP to adenosylcobinamide phosphate.</text>
</comment>
<evidence type="ECO:0000256" key="1">
    <source>
        <dbReference type="ARBA" id="ARBA00000312"/>
    </source>
</evidence>
<dbReference type="Proteomes" id="UP000000263">
    <property type="component" value="Chromosome"/>
</dbReference>
<dbReference type="UniPathway" id="UPA00148">
    <property type="reaction ID" value="UER00236"/>
</dbReference>
<organism evidence="20 21">
    <name type="scientific">Roseiflexus castenholzii (strain DSM 13941 / HLO8)</name>
    <dbReference type="NCBI Taxonomy" id="383372"/>
    <lineage>
        <taxon>Bacteria</taxon>
        <taxon>Bacillati</taxon>
        <taxon>Chloroflexota</taxon>
        <taxon>Chloroflexia</taxon>
        <taxon>Chloroflexales</taxon>
        <taxon>Roseiflexineae</taxon>
        <taxon>Roseiflexaceae</taxon>
        <taxon>Roseiflexus</taxon>
    </lineage>
</organism>
<evidence type="ECO:0000256" key="11">
    <source>
        <dbReference type="ARBA" id="ARBA00022679"/>
    </source>
</evidence>
<evidence type="ECO:0000256" key="16">
    <source>
        <dbReference type="ARBA" id="ARBA00029570"/>
    </source>
</evidence>
<keyword evidence="20" id="KW-0548">Nucleotidyltransferase</keyword>
<accession>A7NH12</accession>
<feature type="binding site" evidence="19">
    <location>
        <begin position="9"/>
        <end position="16"/>
    </location>
    <ligand>
        <name>GTP</name>
        <dbReference type="ChEBI" id="CHEBI:37565"/>
    </ligand>
</feature>
<dbReference type="RefSeq" id="WP_012119190.1">
    <property type="nucleotide sequence ID" value="NC_009767.1"/>
</dbReference>
<gene>
    <name evidence="20" type="ordered locus">Rcas_0634</name>
</gene>
<evidence type="ECO:0000256" key="6">
    <source>
        <dbReference type="ARBA" id="ARBA00005159"/>
    </source>
</evidence>
<dbReference type="GO" id="GO:0009236">
    <property type="term" value="P:cobalamin biosynthetic process"/>
    <property type="evidence" value="ECO:0007669"/>
    <property type="project" value="UniProtKB-UniPathway"/>
</dbReference>
<dbReference type="OrthoDB" id="9799422at2"/>
<feature type="binding site" evidence="19">
    <location>
        <begin position="34"/>
        <end position="36"/>
    </location>
    <ligand>
        <name>GTP</name>
        <dbReference type="ChEBI" id="CHEBI:37565"/>
    </ligand>
</feature>
<reference evidence="20 21" key="1">
    <citation type="submission" date="2007-08" db="EMBL/GenBank/DDBJ databases">
        <title>Complete sequence of Roseiflexus castenholzii DSM 13941.</title>
        <authorList>
            <consortium name="US DOE Joint Genome Institute"/>
            <person name="Copeland A."/>
            <person name="Lucas S."/>
            <person name="Lapidus A."/>
            <person name="Barry K."/>
            <person name="Glavina del Rio T."/>
            <person name="Dalin E."/>
            <person name="Tice H."/>
            <person name="Pitluck S."/>
            <person name="Thompson L.S."/>
            <person name="Brettin T."/>
            <person name="Bruce D."/>
            <person name="Detter J.C."/>
            <person name="Han C."/>
            <person name="Tapia R."/>
            <person name="Schmutz J."/>
            <person name="Larimer F."/>
            <person name="Land M."/>
            <person name="Hauser L."/>
            <person name="Kyrpides N."/>
            <person name="Mikhailova N."/>
            <person name="Bryant D.A."/>
            <person name="Hanada S."/>
            <person name="Tsukatani Y."/>
            <person name="Richardson P."/>
        </authorList>
    </citation>
    <scope>NUCLEOTIDE SEQUENCE [LARGE SCALE GENOMIC DNA]</scope>
    <source>
        <strain evidence="21">DSM 13941 / HLO8</strain>
    </source>
</reference>
<sequence>MSRIVLFTGGARSGKSVRAEQYAARLSDHVVYLATAWAGDDEMRERITHHRRRRPVAWRTIEAPHNAAAALASLTPGSVVLLDCLSLLVSNLLLAHEDNPVPVIDREVTTILETAGARQLNLIVVTNEVGMGIVPEYPLGRQYRDLLGRANQRIAAAADEVYLVVCGIPVELHALEAAWTRSTG</sequence>
<evidence type="ECO:0000256" key="3">
    <source>
        <dbReference type="ARBA" id="ARBA00001522"/>
    </source>
</evidence>
<dbReference type="GO" id="GO:0005525">
    <property type="term" value="F:GTP binding"/>
    <property type="evidence" value="ECO:0007669"/>
    <property type="project" value="UniProtKB-KW"/>
</dbReference>
<dbReference type="STRING" id="383372.Rcas_0634"/>
<keyword evidence="21" id="KW-1185">Reference proteome</keyword>
<evidence type="ECO:0000256" key="2">
    <source>
        <dbReference type="ARBA" id="ARBA00000711"/>
    </source>
</evidence>
<dbReference type="Pfam" id="PF02283">
    <property type="entry name" value="CobU"/>
    <property type="match status" value="1"/>
</dbReference>
<dbReference type="PANTHER" id="PTHR34848">
    <property type="match status" value="1"/>
</dbReference>
<dbReference type="PIRSF" id="PIRSF006135">
    <property type="entry name" value="CobU"/>
    <property type="match status" value="1"/>
</dbReference>
<keyword evidence="14" id="KW-0067">ATP-binding</keyword>
<evidence type="ECO:0000256" key="15">
    <source>
        <dbReference type="ARBA" id="ARBA00023134"/>
    </source>
</evidence>
<evidence type="ECO:0000256" key="12">
    <source>
        <dbReference type="ARBA" id="ARBA00022741"/>
    </source>
</evidence>
<keyword evidence="15 19" id="KW-0342">GTP-binding</keyword>